<gene>
    <name evidence="2" type="ORF">C8E97_6235</name>
</gene>
<accession>A0A495W9Y0</accession>
<feature type="transmembrane region" description="Helical" evidence="1">
    <location>
        <begin position="36"/>
        <end position="57"/>
    </location>
</feature>
<dbReference type="Proteomes" id="UP000282084">
    <property type="component" value="Unassembled WGS sequence"/>
</dbReference>
<keyword evidence="1" id="KW-0472">Membrane</keyword>
<proteinExistence type="predicted"/>
<feature type="transmembrane region" description="Helical" evidence="1">
    <location>
        <begin position="199"/>
        <end position="220"/>
    </location>
</feature>
<feature type="transmembrane region" description="Helical" evidence="1">
    <location>
        <begin position="77"/>
        <end position="97"/>
    </location>
</feature>
<feature type="transmembrane region" description="Helical" evidence="1">
    <location>
        <begin position="127"/>
        <end position="152"/>
    </location>
</feature>
<dbReference type="AlphaFoldDB" id="A0A495W9Y0"/>
<evidence type="ECO:0000313" key="2">
    <source>
        <dbReference type="EMBL" id="RKT57513.1"/>
    </source>
</evidence>
<name>A0A495W9Y0_9PSEU</name>
<reference evidence="2 3" key="1">
    <citation type="submission" date="2018-10" db="EMBL/GenBank/DDBJ databases">
        <title>Sequencing the genomes of 1000 actinobacteria strains.</title>
        <authorList>
            <person name="Klenk H.-P."/>
        </authorList>
    </citation>
    <scope>NUCLEOTIDE SEQUENCE [LARGE SCALE GENOMIC DNA]</scope>
    <source>
        <strain evidence="2 3">DSM 43800</strain>
    </source>
</reference>
<dbReference type="EMBL" id="RBXO01000001">
    <property type="protein sequence ID" value="RKT57513.1"/>
    <property type="molecule type" value="Genomic_DNA"/>
</dbReference>
<organism evidence="2 3">
    <name type="scientific">Saccharothrix australiensis</name>
    <dbReference type="NCBI Taxonomy" id="2072"/>
    <lineage>
        <taxon>Bacteria</taxon>
        <taxon>Bacillati</taxon>
        <taxon>Actinomycetota</taxon>
        <taxon>Actinomycetes</taxon>
        <taxon>Pseudonocardiales</taxon>
        <taxon>Pseudonocardiaceae</taxon>
        <taxon>Saccharothrix</taxon>
    </lineage>
</organism>
<protein>
    <submittedName>
        <fullName evidence="2">ABC-2 family transporter</fullName>
    </submittedName>
</protein>
<keyword evidence="1" id="KW-0812">Transmembrane</keyword>
<dbReference type="GO" id="GO:0005886">
    <property type="term" value="C:plasma membrane"/>
    <property type="evidence" value="ECO:0007669"/>
    <property type="project" value="UniProtKB-SubCell"/>
</dbReference>
<comment type="caution">
    <text evidence="2">The sequence shown here is derived from an EMBL/GenBank/DDBJ whole genome shotgun (WGS) entry which is preliminary data.</text>
</comment>
<evidence type="ECO:0000256" key="1">
    <source>
        <dbReference type="SAM" id="Phobius"/>
    </source>
</evidence>
<keyword evidence="1" id="KW-1133">Transmembrane helix</keyword>
<keyword evidence="3" id="KW-1185">Reference proteome</keyword>
<feature type="transmembrane region" description="Helical" evidence="1">
    <location>
        <begin position="304"/>
        <end position="326"/>
    </location>
</feature>
<dbReference type="RefSeq" id="WP_121009266.1">
    <property type="nucleotide sequence ID" value="NZ_RBXO01000001.1"/>
</dbReference>
<dbReference type="GO" id="GO:0140359">
    <property type="term" value="F:ABC-type transporter activity"/>
    <property type="evidence" value="ECO:0007669"/>
    <property type="project" value="InterPro"/>
</dbReference>
<dbReference type="OrthoDB" id="3579673at2"/>
<feature type="transmembrane region" description="Helical" evidence="1">
    <location>
        <begin position="172"/>
        <end position="192"/>
    </location>
</feature>
<sequence length="341" mass="36646">MTATTTAPVSTPPRRRTGVGWGDLAWLTWRQHRWQLGGLGAAVAVVALSCLIIAWTINATGTALHGFLGLGGFGGAIQLASLLPVAFGGVIAVFWAAPLLAREYEQKTYVVVWSQDLTPTRWLVGKVVLLGVPAVGLAAALGSAVLTAQHAMNSVTGGHPAYRAFEDEHFEAMPLLQIGYAAFGFALGLAFSAVTRRTVLSMAVTLGAFVATRFAVAKFWRPHYQAPERVLWPFGTRDQGSSDRIDDGVMYVKSGYTDAAGNPVEYPLECNVRSAGPDNGFDTCMREHGVVNTYLDYQPVDRVVPFQLIETALFVIAAAALLVLAFRLGLPRSPRRTTPTT</sequence>
<evidence type="ECO:0000313" key="3">
    <source>
        <dbReference type="Proteomes" id="UP000282084"/>
    </source>
</evidence>